<comment type="caution">
    <text evidence="1">The sequence shown here is derived from an EMBL/GenBank/DDBJ whole genome shotgun (WGS) entry which is preliminary data.</text>
</comment>
<proteinExistence type="predicted"/>
<feature type="non-terminal residue" evidence="1">
    <location>
        <position position="115"/>
    </location>
</feature>
<protein>
    <submittedName>
        <fullName evidence="1">Uncharacterized protein</fullName>
    </submittedName>
</protein>
<dbReference type="EMBL" id="JAHFXS010001616">
    <property type="protein sequence ID" value="KAG9976484.1"/>
    <property type="molecule type" value="Genomic_DNA"/>
</dbReference>
<accession>A0A9P8FLX9</accession>
<sequence>MPPFVLWVRDFEAGEEPFELGPLPSDLVLNGDDDLEVIHFFTDKDTRLFRDNEIFTLPFDLVREVYRNGYKVLKICQHPILAISRHTHSALLNDWSLRNHFFVEFEVTLSRARGQ</sequence>
<name>A0A9P8FLX9_AURME</name>
<evidence type="ECO:0000313" key="2">
    <source>
        <dbReference type="Proteomes" id="UP000729357"/>
    </source>
</evidence>
<evidence type="ECO:0000313" key="1">
    <source>
        <dbReference type="EMBL" id="KAG9976484.1"/>
    </source>
</evidence>
<keyword evidence="2" id="KW-1185">Reference proteome</keyword>
<dbReference type="AlphaFoldDB" id="A0A9P8FLX9"/>
<organism evidence="1 2">
    <name type="scientific">Aureobasidium melanogenum</name>
    <name type="common">Aureobasidium pullulans var. melanogenum</name>
    <dbReference type="NCBI Taxonomy" id="46634"/>
    <lineage>
        <taxon>Eukaryota</taxon>
        <taxon>Fungi</taxon>
        <taxon>Dikarya</taxon>
        <taxon>Ascomycota</taxon>
        <taxon>Pezizomycotina</taxon>
        <taxon>Dothideomycetes</taxon>
        <taxon>Dothideomycetidae</taxon>
        <taxon>Dothideales</taxon>
        <taxon>Saccotheciaceae</taxon>
        <taxon>Aureobasidium</taxon>
    </lineage>
</organism>
<reference evidence="1" key="1">
    <citation type="journal article" date="2021" name="J Fungi (Basel)">
        <title>Virulence traits and population genomics of the black yeast Aureobasidium melanogenum.</title>
        <authorList>
            <person name="Cernosa A."/>
            <person name="Sun X."/>
            <person name="Gostincar C."/>
            <person name="Fang C."/>
            <person name="Gunde-Cimerman N."/>
            <person name="Song Z."/>
        </authorList>
    </citation>
    <scope>NUCLEOTIDE SEQUENCE</scope>
    <source>
        <strain evidence="1">EXF-9298</strain>
    </source>
</reference>
<dbReference type="Proteomes" id="UP000729357">
    <property type="component" value="Unassembled WGS sequence"/>
</dbReference>
<gene>
    <name evidence="1" type="ORF">KCU98_g10696</name>
</gene>
<reference evidence="1" key="2">
    <citation type="submission" date="2021-08" db="EMBL/GenBank/DDBJ databases">
        <authorList>
            <person name="Gostincar C."/>
            <person name="Sun X."/>
            <person name="Song Z."/>
            <person name="Gunde-Cimerman N."/>
        </authorList>
    </citation>
    <scope>NUCLEOTIDE SEQUENCE</scope>
    <source>
        <strain evidence="1">EXF-9298</strain>
    </source>
</reference>